<dbReference type="Pfam" id="PF18147">
    <property type="entry name" value="Suv3_C_1"/>
    <property type="match status" value="1"/>
</dbReference>
<dbReference type="InterPro" id="IPR027417">
    <property type="entry name" value="P-loop_NTPase"/>
</dbReference>
<dbReference type="Pfam" id="PF22527">
    <property type="entry name" value="DEXQc_Suv3"/>
    <property type="match status" value="2"/>
</dbReference>
<dbReference type="GO" id="GO:0005524">
    <property type="term" value="F:ATP binding"/>
    <property type="evidence" value="ECO:0007669"/>
    <property type="project" value="UniProtKB-KW"/>
</dbReference>
<feature type="non-terminal residue" evidence="6">
    <location>
        <position position="721"/>
    </location>
</feature>
<dbReference type="CDD" id="cd18805">
    <property type="entry name" value="SF2_C_suv3"/>
    <property type="match status" value="1"/>
</dbReference>
<feature type="domain" description="Helicase C-terminal" evidence="5">
    <location>
        <begin position="343"/>
        <end position="518"/>
    </location>
</feature>
<dbReference type="SUPFAM" id="SSF52540">
    <property type="entry name" value="P-loop containing nucleoside triphosphate hydrolases"/>
    <property type="match status" value="1"/>
</dbReference>
<dbReference type="InterPro" id="IPR050699">
    <property type="entry name" value="RNA-DNA_Helicase"/>
</dbReference>
<accession>A0A2A9NU02</accession>
<keyword evidence="1" id="KW-0547">Nucleotide-binding</keyword>
<dbReference type="OrthoDB" id="6692397at2759"/>
<dbReference type="SMART" id="SM00490">
    <property type="entry name" value="HELICc"/>
    <property type="match status" value="1"/>
</dbReference>
<keyword evidence="3" id="KW-0347">Helicase</keyword>
<sequence length="721" mass="80116">FFKKKVRDWAHHPRVRSRLADFGIPTAYIRPLLRQFTTTVENGELPAGHGDWEKYGLARFGQALDDAHSDHIRDQLDVIYSTIFFSWAGDARNHARLAEMLAQSTSCHPTEVTPRSALLHIQRLLEAASRQYPAEEYPLARKMHRRIIMHVGPTNSGKTHHALRALAAARTGVYAGPLRLLAHEIWERLNLGEIKPLNVEEDPNSQETSVAIPEHLEQFPSLLRVLRSSSRGNLVYSRPCNMITGEEQKIVMPGAPLLACTVEMLSFTRTYDVAVVDEIQMIGDPERGGGWTAAVLGLCAHELHLCGEETAVPVVQSLLRETGDEIEVRRYERLTPLTVEEDGLNGNYQNVQKGDCVVAFSRGGIFGIRKAIEQKTGMKCAVVYGKLPPEIRSEQARLFNDPTSGYDVIIGSDAIGMGLNLKIRRIIFDSVSKWTGNGEKLLSTSQIKQIAGRAGRFGLLTTTGPPAHLNPNDLPTLRVGGSATTLYSTDIPVLQRAIAAPITPLSYARLSPHADSFSRIAHVLPRGSSTFTVYEAHVYAGRLSANYRYNIPSVEDGALSELDLGSTSSPGNLTIADRLLLCLAPVQWRDPMCVEVVKRLIEMYKQDLEVDLAAAVKGTGFMEALECIELEAGESIDNTQLQGHEQPDKHLNQQNSQRMGVVTQGSANHDNLNLLETFHKVLVMYIWMSYRNSVSWGNREDVQALKERVERALEYCLEHLS</sequence>
<dbReference type="AlphaFoldDB" id="A0A2A9NU02"/>
<evidence type="ECO:0000259" key="5">
    <source>
        <dbReference type="PROSITE" id="PS51194"/>
    </source>
</evidence>
<evidence type="ECO:0000256" key="2">
    <source>
        <dbReference type="ARBA" id="ARBA00022801"/>
    </source>
</evidence>
<keyword evidence="7" id="KW-1185">Reference proteome</keyword>
<evidence type="ECO:0000256" key="1">
    <source>
        <dbReference type="ARBA" id="ARBA00022741"/>
    </source>
</evidence>
<dbReference type="PANTHER" id="PTHR12131:SF1">
    <property type="entry name" value="ATP-DEPENDENT RNA HELICASE SUPV3L1, MITOCHONDRIAL-RELATED"/>
    <property type="match status" value="1"/>
</dbReference>
<dbReference type="Proteomes" id="UP000242287">
    <property type="component" value="Unassembled WGS sequence"/>
</dbReference>
<evidence type="ECO:0000256" key="3">
    <source>
        <dbReference type="ARBA" id="ARBA00022806"/>
    </source>
</evidence>
<dbReference type="InterPro" id="IPR001650">
    <property type="entry name" value="Helicase_C-like"/>
</dbReference>
<name>A0A2A9NU02_9AGAR</name>
<dbReference type="InterPro" id="IPR041082">
    <property type="entry name" value="Suv3_C_1"/>
</dbReference>
<dbReference type="Pfam" id="PF00271">
    <property type="entry name" value="Helicase_C"/>
    <property type="match status" value="1"/>
</dbReference>
<dbReference type="PROSITE" id="PS51194">
    <property type="entry name" value="HELICASE_CTER"/>
    <property type="match status" value="1"/>
</dbReference>
<dbReference type="STRING" id="703135.A0A2A9NU02"/>
<dbReference type="GO" id="GO:0045025">
    <property type="term" value="C:mitochondrial degradosome"/>
    <property type="evidence" value="ECO:0007669"/>
    <property type="project" value="TreeGrafter"/>
</dbReference>
<feature type="non-terminal residue" evidence="6">
    <location>
        <position position="1"/>
    </location>
</feature>
<dbReference type="Pfam" id="PF12513">
    <property type="entry name" value="SUV3_C"/>
    <property type="match status" value="1"/>
</dbReference>
<dbReference type="GO" id="GO:0004386">
    <property type="term" value="F:helicase activity"/>
    <property type="evidence" value="ECO:0007669"/>
    <property type="project" value="UniProtKB-KW"/>
</dbReference>
<dbReference type="InterPro" id="IPR022192">
    <property type="entry name" value="SUV3_C"/>
</dbReference>
<keyword evidence="2" id="KW-0378">Hydrolase</keyword>
<dbReference type="GO" id="GO:0000965">
    <property type="term" value="P:mitochondrial RNA 3'-end processing"/>
    <property type="evidence" value="ECO:0007669"/>
    <property type="project" value="TreeGrafter"/>
</dbReference>
<keyword evidence="4" id="KW-0067">ATP-binding</keyword>
<evidence type="ECO:0000313" key="7">
    <source>
        <dbReference type="Proteomes" id="UP000242287"/>
    </source>
</evidence>
<dbReference type="Gene3D" id="1.20.58.1080">
    <property type="match status" value="1"/>
</dbReference>
<dbReference type="PANTHER" id="PTHR12131">
    <property type="entry name" value="ATP-DEPENDENT RNA AND DNA HELICASE"/>
    <property type="match status" value="1"/>
</dbReference>
<organism evidence="6 7">
    <name type="scientific">Amanita thiersii Skay4041</name>
    <dbReference type="NCBI Taxonomy" id="703135"/>
    <lineage>
        <taxon>Eukaryota</taxon>
        <taxon>Fungi</taxon>
        <taxon>Dikarya</taxon>
        <taxon>Basidiomycota</taxon>
        <taxon>Agaricomycotina</taxon>
        <taxon>Agaricomycetes</taxon>
        <taxon>Agaricomycetidae</taxon>
        <taxon>Agaricales</taxon>
        <taxon>Pluteineae</taxon>
        <taxon>Amanitaceae</taxon>
        <taxon>Amanita</taxon>
    </lineage>
</organism>
<protein>
    <recommendedName>
        <fullName evidence="5">Helicase C-terminal domain-containing protein</fullName>
    </recommendedName>
</protein>
<dbReference type="EMBL" id="KZ301973">
    <property type="protein sequence ID" value="PFH53578.1"/>
    <property type="molecule type" value="Genomic_DNA"/>
</dbReference>
<dbReference type="Gene3D" id="3.40.50.300">
    <property type="entry name" value="P-loop containing nucleotide triphosphate hydrolases"/>
    <property type="match status" value="2"/>
</dbReference>
<evidence type="ECO:0000256" key="4">
    <source>
        <dbReference type="ARBA" id="ARBA00022840"/>
    </source>
</evidence>
<dbReference type="InterPro" id="IPR055206">
    <property type="entry name" value="DEXQc_SUV3"/>
</dbReference>
<reference evidence="6 7" key="1">
    <citation type="submission" date="2014-02" db="EMBL/GenBank/DDBJ databases">
        <title>Transposable element dynamics among asymbiotic and ectomycorrhizal Amanita fungi.</title>
        <authorList>
            <consortium name="DOE Joint Genome Institute"/>
            <person name="Hess J."/>
            <person name="Skrede I."/>
            <person name="Wolfe B."/>
            <person name="LaButti K."/>
            <person name="Ohm R.A."/>
            <person name="Grigoriev I.V."/>
            <person name="Pringle A."/>
        </authorList>
    </citation>
    <scope>NUCLEOTIDE SEQUENCE [LARGE SCALE GENOMIC DNA]</scope>
    <source>
        <strain evidence="6 7">SKay4041</strain>
    </source>
</reference>
<dbReference type="GO" id="GO:0016787">
    <property type="term" value="F:hydrolase activity"/>
    <property type="evidence" value="ECO:0007669"/>
    <property type="project" value="UniProtKB-KW"/>
</dbReference>
<evidence type="ECO:0000313" key="6">
    <source>
        <dbReference type="EMBL" id="PFH53578.1"/>
    </source>
</evidence>
<dbReference type="FunFam" id="3.40.50.300:FF:000957">
    <property type="entry name" value="ATP-dependent RNA helicase SUV3L, mitochondrial"/>
    <property type="match status" value="1"/>
</dbReference>
<gene>
    <name evidence="6" type="ORF">AMATHDRAFT_122125</name>
</gene>
<proteinExistence type="predicted"/>